<evidence type="ECO:0000313" key="2">
    <source>
        <dbReference type="Proteomes" id="UP000301424"/>
    </source>
</evidence>
<reference evidence="1 2" key="1">
    <citation type="submission" date="2019-02" db="EMBL/GenBank/DDBJ databases">
        <title>Complete genome sequence of Burkholderia cenocepacia phage BcepSauron.</title>
        <authorList>
            <person name="Park K."/>
            <person name="Gonzalez C."/>
            <person name="Liu M."/>
            <person name="Gill J."/>
        </authorList>
    </citation>
    <scope>NUCLEOTIDE SEQUENCE [LARGE SCALE GENOMIC DNA]</scope>
</reference>
<accession>A0A482MM94</accession>
<proteinExistence type="predicted"/>
<dbReference type="Proteomes" id="UP000301424">
    <property type="component" value="Segment"/>
</dbReference>
<dbReference type="EMBL" id="MK552141">
    <property type="protein sequence ID" value="QBQ74392.1"/>
    <property type="molecule type" value="Genomic_DNA"/>
</dbReference>
<keyword evidence="2" id="KW-1185">Reference proteome</keyword>
<organism evidence="1 2">
    <name type="scientific">Burkholderia phage BcepSauron</name>
    <dbReference type="NCBI Taxonomy" id="2530033"/>
    <lineage>
        <taxon>Viruses</taxon>
        <taxon>Duplodnaviria</taxon>
        <taxon>Heunggongvirae</taxon>
        <taxon>Uroviricota</taxon>
        <taxon>Caudoviricetes</taxon>
        <taxon>Sarumanvirus</taxon>
        <taxon>Sarumanvirus bcepsauron</taxon>
    </lineage>
</organism>
<sequence>MQVKIQPTTGGRVRVVIASGYRAGAFVCHASSDFPVVWPDVDAAKTWCAMTGYEVVAP</sequence>
<name>A0A482MM94_9CAUD</name>
<gene>
    <name evidence="1" type="ORF">BcepSauron_012</name>
</gene>
<protein>
    <submittedName>
        <fullName evidence="1">Uncharacterized protein</fullName>
    </submittedName>
</protein>
<evidence type="ECO:0000313" key="1">
    <source>
        <dbReference type="EMBL" id="QBQ74392.1"/>
    </source>
</evidence>